<gene>
    <name evidence="1" type="ORF">C7999DRAFT_36476</name>
</gene>
<sequence>MLSALLERELDVRVLQRVDELGDQTLSKVKEKLPTVKKPSPELLNKGKDAAYAPVRHMTKVCNGMYQRTT</sequence>
<dbReference type="AlphaFoldDB" id="A0AAN7HIA3"/>
<proteinExistence type="predicted"/>
<comment type="caution">
    <text evidence="1">The sequence shown here is derived from an EMBL/GenBank/DDBJ whole genome shotgun (WGS) entry which is preliminary data.</text>
</comment>
<protein>
    <submittedName>
        <fullName evidence="1">Uncharacterized protein</fullName>
    </submittedName>
</protein>
<evidence type="ECO:0000313" key="1">
    <source>
        <dbReference type="EMBL" id="KAK4243200.1"/>
    </source>
</evidence>
<dbReference type="Proteomes" id="UP001303647">
    <property type="component" value="Unassembled WGS sequence"/>
</dbReference>
<name>A0AAN7HIA3_9PEZI</name>
<accession>A0AAN7HIA3</accession>
<evidence type="ECO:0000313" key="2">
    <source>
        <dbReference type="Proteomes" id="UP001303647"/>
    </source>
</evidence>
<reference evidence="1" key="2">
    <citation type="submission" date="2023-05" db="EMBL/GenBank/DDBJ databases">
        <authorList>
            <consortium name="Lawrence Berkeley National Laboratory"/>
            <person name="Steindorff A."/>
            <person name="Hensen N."/>
            <person name="Bonometti L."/>
            <person name="Westerberg I."/>
            <person name="Brannstrom I.O."/>
            <person name="Guillou S."/>
            <person name="Cros-Aarteil S."/>
            <person name="Calhoun S."/>
            <person name="Haridas S."/>
            <person name="Kuo A."/>
            <person name="Mondo S."/>
            <person name="Pangilinan J."/>
            <person name="Riley R."/>
            <person name="Labutti K."/>
            <person name="Andreopoulos B."/>
            <person name="Lipzen A."/>
            <person name="Chen C."/>
            <person name="Yanf M."/>
            <person name="Daum C."/>
            <person name="Ng V."/>
            <person name="Clum A."/>
            <person name="Ohm R."/>
            <person name="Martin F."/>
            <person name="Silar P."/>
            <person name="Natvig D."/>
            <person name="Lalanne C."/>
            <person name="Gautier V."/>
            <person name="Ament-Velasquez S.L."/>
            <person name="Kruys A."/>
            <person name="Hutchinson M.I."/>
            <person name="Powell A.J."/>
            <person name="Barry K."/>
            <person name="Miller A.N."/>
            <person name="Grigoriev I.V."/>
            <person name="Debuchy R."/>
            <person name="Gladieux P."/>
            <person name="Thoren M.H."/>
            <person name="Johannesson H."/>
        </authorList>
    </citation>
    <scope>NUCLEOTIDE SEQUENCE</scope>
    <source>
        <strain evidence="1">CBS 359.72</strain>
    </source>
</reference>
<organism evidence="1 2">
    <name type="scientific">Corynascus novoguineensis</name>
    <dbReference type="NCBI Taxonomy" id="1126955"/>
    <lineage>
        <taxon>Eukaryota</taxon>
        <taxon>Fungi</taxon>
        <taxon>Dikarya</taxon>
        <taxon>Ascomycota</taxon>
        <taxon>Pezizomycotina</taxon>
        <taxon>Sordariomycetes</taxon>
        <taxon>Sordariomycetidae</taxon>
        <taxon>Sordariales</taxon>
        <taxon>Chaetomiaceae</taxon>
        <taxon>Corynascus</taxon>
    </lineage>
</organism>
<keyword evidence="2" id="KW-1185">Reference proteome</keyword>
<reference evidence="1" key="1">
    <citation type="journal article" date="2023" name="Mol. Phylogenet. Evol.">
        <title>Genome-scale phylogeny and comparative genomics of the fungal order Sordariales.</title>
        <authorList>
            <person name="Hensen N."/>
            <person name="Bonometti L."/>
            <person name="Westerberg I."/>
            <person name="Brannstrom I.O."/>
            <person name="Guillou S."/>
            <person name="Cros-Aarteil S."/>
            <person name="Calhoun S."/>
            <person name="Haridas S."/>
            <person name="Kuo A."/>
            <person name="Mondo S."/>
            <person name="Pangilinan J."/>
            <person name="Riley R."/>
            <person name="LaButti K."/>
            <person name="Andreopoulos B."/>
            <person name="Lipzen A."/>
            <person name="Chen C."/>
            <person name="Yan M."/>
            <person name="Daum C."/>
            <person name="Ng V."/>
            <person name="Clum A."/>
            <person name="Steindorff A."/>
            <person name="Ohm R.A."/>
            <person name="Martin F."/>
            <person name="Silar P."/>
            <person name="Natvig D.O."/>
            <person name="Lalanne C."/>
            <person name="Gautier V."/>
            <person name="Ament-Velasquez S.L."/>
            <person name="Kruys A."/>
            <person name="Hutchinson M.I."/>
            <person name="Powell A.J."/>
            <person name="Barry K."/>
            <person name="Miller A.N."/>
            <person name="Grigoriev I.V."/>
            <person name="Debuchy R."/>
            <person name="Gladieux P."/>
            <person name="Hiltunen Thoren M."/>
            <person name="Johannesson H."/>
        </authorList>
    </citation>
    <scope>NUCLEOTIDE SEQUENCE</scope>
    <source>
        <strain evidence="1">CBS 359.72</strain>
    </source>
</reference>
<dbReference type="EMBL" id="MU857851">
    <property type="protein sequence ID" value="KAK4243200.1"/>
    <property type="molecule type" value="Genomic_DNA"/>
</dbReference>